<organism evidence="3 4">
    <name type="scientific">Paraburkholderia phenazinium</name>
    <dbReference type="NCBI Taxonomy" id="60549"/>
    <lineage>
        <taxon>Bacteria</taxon>
        <taxon>Pseudomonadati</taxon>
        <taxon>Pseudomonadota</taxon>
        <taxon>Betaproteobacteria</taxon>
        <taxon>Burkholderiales</taxon>
        <taxon>Burkholderiaceae</taxon>
        <taxon>Paraburkholderia</taxon>
    </lineage>
</organism>
<proteinExistence type="predicted"/>
<sequence>MKSLIKAVALAVAIAAPVASFAQSNQPLTRAEVRAQLVQLEKAGYNPSISNDPTYPANIQAAEARVAAENGSTSGVGGAVSGSSESGVRTSALSAVSDSRSVYAGH</sequence>
<dbReference type="AlphaFoldDB" id="A0A1N6KXV3"/>
<feature type="chain" id="PRO_5013065738" description="DUF4148 domain-containing protein" evidence="2">
    <location>
        <begin position="23"/>
        <end position="106"/>
    </location>
</feature>
<keyword evidence="2" id="KW-0732">Signal</keyword>
<dbReference type="Pfam" id="PF13663">
    <property type="entry name" value="DUF4148"/>
    <property type="match status" value="1"/>
</dbReference>
<dbReference type="InterPro" id="IPR025421">
    <property type="entry name" value="DUF4148"/>
</dbReference>
<gene>
    <name evidence="3" type="ORF">SAMN05444165_5213</name>
</gene>
<feature type="compositionally biased region" description="Polar residues" evidence="1">
    <location>
        <begin position="89"/>
        <end position="100"/>
    </location>
</feature>
<dbReference type="OrthoDB" id="9035269at2"/>
<evidence type="ECO:0000313" key="3">
    <source>
        <dbReference type="EMBL" id="SIO61359.1"/>
    </source>
</evidence>
<evidence type="ECO:0000256" key="2">
    <source>
        <dbReference type="SAM" id="SignalP"/>
    </source>
</evidence>
<dbReference type="EMBL" id="FSRU01000002">
    <property type="protein sequence ID" value="SIO61359.1"/>
    <property type="molecule type" value="Genomic_DNA"/>
</dbReference>
<evidence type="ECO:0000313" key="4">
    <source>
        <dbReference type="Proteomes" id="UP000185151"/>
    </source>
</evidence>
<accession>A0A1N6KXV3</accession>
<feature type="region of interest" description="Disordered" evidence="1">
    <location>
        <begin position="71"/>
        <end position="106"/>
    </location>
</feature>
<dbReference type="RefSeq" id="WP_074301705.1">
    <property type="nucleotide sequence ID" value="NZ_FSRU01000002.1"/>
</dbReference>
<reference evidence="3 4" key="1">
    <citation type="submission" date="2016-11" db="EMBL/GenBank/DDBJ databases">
        <authorList>
            <person name="Jaros S."/>
            <person name="Januszkiewicz K."/>
            <person name="Wedrychowicz H."/>
        </authorList>
    </citation>
    <scope>NUCLEOTIDE SEQUENCE [LARGE SCALE GENOMIC DNA]</scope>
    <source>
        <strain evidence="3 4">GAS95</strain>
    </source>
</reference>
<keyword evidence="4" id="KW-1185">Reference proteome</keyword>
<name>A0A1N6KXV3_9BURK</name>
<protein>
    <recommendedName>
        <fullName evidence="5">DUF4148 domain-containing protein</fullName>
    </recommendedName>
</protein>
<evidence type="ECO:0008006" key="5">
    <source>
        <dbReference type="Google" id="ProtNLM"/>
    </source>
</evidence>
<evidence type="ECO:0000256" key="1">
    <source>
        <dbReference type="SAM" id="MobiDB-lite"/>
    </source>
</evidence>
<feature type="signal peptide" evidence="2">
    <location>
        <begin position="1"/>
        <end position="22"/>
    </location>
</feature>
<dbReference type="Proteomes" id="UP000185151">
    <property type="component" value="Unassembled WGS sequence"/>
</dbReference>